<evidence type="ECO:0000313" key="7">
    <source>
        <dbReference type="EMBL" id="BBE31585.1"/>
    </source>
</evidence>
<protein>
    <recommendedName>
        <fullName evidence="2 4">acylphosphatase</fullName>
        <ecNumber evidence="2 4">3.6.1.7</ecNumber>
    </recommendedName>
</protein>
<evidence type="ECO:0000256" key="1">
    <source>
        <dbReference type="ARBA" id="ARBA00005614"/>
    </source>
</evidence>
<evidence type="ECO:0000259" key="6">
    <source>
        <dbReference type="PROSITE" id="PS51160"/>
    </source>
</evidence>
<gene>
    <name evidence="7" type="primary">acyP</name>
    <name evidence="7" type="ORF">OSSY52_17260</name>
</gene>
<dbReference type="AlphaFoldDB" id="A0A7G1G5Z5"/>
<dbReference type="InParanoid" id="A0A7G1G5Z5"/>
<proteinExistence type="inferred from homology"/>
<dbReference type="PANTHER" id="PTHR47268:SF4">
    <property type="entry name" value="ACYLPHOSPHATASE"/>
    <property type="match status" value="1"/>
</dbReference>
<dbReference type="RefSeq" id="WP_190614207.1">
    <property type="nucleotide sequence ID" value="NZ_AP018712.1"/>
</dbReference>
<organism evidence="7 8">
    <name type="scientific">Tepiditoga spiralis</name>
    <dbReference type="NCBI Taxonomy" id="2108365"/>
    <lineage>
        <taxon>Bacteria</taxon>
        <taxon>Thermotogati</taxon>
        <taxon>Thermotogota</taxon>
        <taxon>Thermotogae</taxon>
        <taxon>Petrotogales</taxon>
        <taxon>Petrotogaceae</taxon>
        <taxon>Tepiditoga</taxon>
    </lineage>
</organism>
<dbReference type="PANTHER" id="PTHR47268">
    <property type="entry name" value="ACYLPHOSPHATASE"/>
    <property type="match status" value="1"/>
</dbReference>
<dbReference type="PROSITE" id="PS51160">
    <property type="entry name" value="ACYLPHOSPHATASE_3"/>
    <property type="match status" value="1"/>
</dbReference>
<evidence type="ECO:0000256" key="2">
    <source>
        <dbReference type="ARBA" id="ARBA00012150"/>
    </source>
</evidence>
<comment type="similarity">
    <text evidence="1 5">Belongs to the acylphosphatase family.</text>
</comment>
<feature type="active site" evidence="4">
    <location>
        <position position="17"/>
    </location>
</feature>
<evidence type="ECO:0000313" key="8">
    <source>
        <dbReference type="Proteomes" id="UP000516361"/>
    </source>
</evidence>
<dbReference type="KEGG" id="ocy:OSSY52_17260"/>
<feature type="domain" description="Acylphosphatase-like" evidence="6">
    <location>
        <begin position="2"/>
        <end position="90"/>
    </location>
</feature>
<name>A0A7G1G5Z5_9BACT</name>
<sequence length="90" mass="10274">MILKLKVYGRVQGVGYRYFIKNIALKLNISGYVKNLPDGSVEILAKSDEKNLSSFKAFVIKGNGFSRVEDIEEKILDKLENNINEFVVKY</sequence>
<dbReference type="Pfam" id="PF00708">
    <property type="entry name" value="Acylphosphatase"/>
    <property type="match status" value="1"/>
</dbReference>
<dbReference type="InterPro" id="IPR036046">
    <property type="entry name" value="Acylphosphatase-like_dom_sf"/>
</dbReference>
<feature type="active site" evidence="4">
    <location>
        <position position="35"/>
    </location>
</feature>
<keyword evidence="8" id="KW-1185">Reference proteome</keyword>
<dbReference type="InterPro" id="IPR020456">
    <property type="entry name" value="Acylphosphatase"/>
</dbReference>
<dbReference type="EC" id="3.6.1.7" evidence="2 4"/>
<dbReference type="GO" id="GO:0003998">
    <property type="term" value="F:acylphosphatase activity"/>
    <property type="evidence" value="ECO:0007669"/>
    <property type="project" value="UniProtKB-EC"/>
</dbReference>
<accession>A0A7G1G5Z5</accession>
<dbReference type="InterPro" id="IPR001792">
    <property type="entry name" value="Acylphosphatase-like_dom"/>
</dbReference>
<dbReference type="SUPFAM" id="SSF54975">
    <property type="entry name" value="Acylphosphatase/BLUF domain-like"/>
    <property type="match status" value="1"/>
</dbReference>
<keyword evidence="4" id="KW-0378">Hydrolase</keyword>
<evidence type="ECO:0000256" key="3">
    <source>
        <dbReference type="ARBA" id="ARBA00047645"/>
    </source>
</evidence>
<comment type="catalytic activity">
    <reaction evidence="3 4">
        <text>an acyl phosphate + H2O = a carboxylate + phosphate + H(+)</text>
        <dbReference type="Rhea" id="RHEA:14965"/>
        <dbReference type="ChEBI" id="CHEBI:15377"/>
        <dbReference type="ChEBI" id="CHEBI:15378"/>
        <dbReference type="ChEBI" id="CHEBI:29067"/>
        <dbReference type="ChEBI" id="CHEBI:43474"/>
        <dbReference type="ChEBI" id="CHEBI:59918"/>
        <dbReference type="EC" id="3.6.1.7"/>
    </reaction>
</comment>
<evidence type="ECO:0000256" key="4">
    <source>
        <dbReference type="PROSITE-ProRule" id="PRU00520"/>
    </source>
</evidence>
<dbReference type="Proteomes" id="UP000516361">
    <property type="component" value="Chromosome"/>
</dbReference>
<dbReference type="EMBL" id="AP018712">
    <property type="protein sequence ID" value="BBE31585.1"/>
    <property type="molecule type" value="Genomic_DNA"/>
</dbReference>
<dbReference type="FunCoup" id="A0A7G1G5Z5">
    <property type="interactions" value="136"/>
</dbReference>
<reference evidence="7 8" key="1">
    <citation type="submission" date="2018-06" db="EMBL/GenBank/DDBJ databases">
        <title>Genome sequencing of Oceanotoga sp. sy52.</title>
        <authorList>
            <person name="Mori K."/>
        </authorList>
    </citation>
    <scope>NUCLEOTIDE SEQUENCE [LARGE SCALE GENOMIC DNA]</scope>
    <source>
        <strain evidence="8">sy52</strain>
    </source>
</reference>
<dbReference type="Gene3D" id="3.30.70.100">
    <property type="match status" value="1"/>
</dbReference>
<evidence type="ECO:0000256" key="5">
    <source>
        <dbReference type="RuleBase" id="RU004168"/>
    </source>
</evidence>